<dbReference type="PANTHER" id="PTHR14269:SF62">
    <property type="entry name" value="CDP-DIACYLGLYCEROL--GLYCEROL-3-PHOSPHATE 3-PHOSPHATIDYLTRANSFERASE 1, CHLOROPLASTIC"/>
    <property type="match status" value="1"/>
</dbReference>
<evidence type="ECO:0000256" key="1">
    <source>
        <dbReference type="ARBA" id="ARBA00004141"/>
    </source>
</evidence>
<evidence type="ECO:0000313" key="20">
    <source>
        <dbReference type="Proteomes" id="UP000664414"/>
    </source>
</evidence>
<evidence type="ECO:0000256" key="5">
    <source>
        <dbReference type="ARBA" id="ARBA00013170"/>
    </source>
</evidence>
<comment type="pathway">
    <text evidence="2">Phospholipid metabolism; phosphatidylglycerol biosynthesis; phosphatidylglycerol from CDP-diacylglycerol: step 1/2.</text>
</comment>
<dbReference type="PIRSF" id="PIRSF000847">
    <property type="entry name" value="Phos_ph_gly_syn"/>
    <property type="match status" value="1"/>
</dbReference>
<keyword evidence="11" id="KW-0443">Lipid metabolism</keyword>
<evidence type="ECO:0000256" key="7">
    <source>
        <dbReference type="ARBA" id="ARBA00022516"/>
    </source>
</evidence>
<feature type="transmembrane region" description="Helical" evidence="18">
    <location>
        <begin position="65"/>
        <end position="85"/>
    </location>
</feature>
<keyword evidence="10 18" id="KW-1133">Transmembrane helix</keyword>
<evidence type="ECO:0000256" key="13">
    <source>
        <dbReference type="ARBA" id="ARBA00023209"/>
    </source>
</evidence>
<dbReference type="AlphaFoldDB" id="A0A8J7PVV6"/>
<evidence type="ECO:0000256" key="10">
    <source>
        <dbReference type="ARBA" id="ARBA00022989"/>
    </source>
</evidence>
<keyword evidence="8 17" id="KW-0808">Transferase</keyword>
<evidence type="ECO:0000256" key="18">
    <source>
        <dbReference type="SAM" id="Phobius"/>
    </source>
</evidence>
<comment type="caution">
    <text evidence="19">The sequence shown here is derived from an EMBL/GenBank/DDBJ whole genome shotgun (WGS) entry which is preliminary data.</text>
</comment>
<feature type="transmembrane region" description="Helical" evidence="18">
    <location>
        <begin position="7"/>
        <end position="26"/>
    </location>
</feature>
<keyword evidence="13" id="KW-0594">Phospholipid biosynthesis</keyword>
<dbReference type="EMBL" id="JAFKGL010000013">
    <property type="protein sequence ID" value="MBN9412864.1"/>
    <property type="molecule type" value="Genomic_DNA"/>
</dbReference>
<keyword evidence="7" id="KW-0444">Lipid biosynthesis</keyword>
<sequence length="192" mass="21658">MLAGLPNYLTLFRIILIPVVAALFYLNSNLGYWIASFFFVIACITDFLDGYYARTLRQTTQLGRFLDPMADKLLIASTLLLLVGFDHIKGISLIPAIIILCRELLVSGLREFLAETKISMPVTQLAKWKTALQMTSLTILIAATPLTDFLYLRILGTFGLWASAILTLITGYDYCRFGLKYISNDHRTNFSR</sequence>
<evidence type="ECO:0000313" key="19">
    <source>
        <dbReference type="EMBL" id="MBN9412864.1"/>
    </source>
</evidence>
<evidence type="ECO:0000256" key="11">
    <source>
        <dbReference type="ARBA" id="ARBA00023098"/>
    </source>
</evidence>
<dbReference type="EC" id="2.7.8.5" evidence="5 16"/>
<accession>A0A8J7PVV6</accession>
<evidence type="ECO:0000256" key="16">
    <source>
        <dbReference type="NCBIfam" id="TIGR00560"/>
    </source>
</evidence>
<protein>
    <recommendedName>
        <fullName evidence="6 16">CDP-diacylglycerol--glycerol-3-phosphate 3-phosphatidyltransferase</fullName>
        <ecNumber evidence="5 16">2.7.8.5</ecNumber>
    </recommendedName>
</protein>
<dbReference type="InterPro" id="IPR050324">
    <property type="entry name" value="CDP-alcohol_PTase-I"/>
</dbReference>
<evidence type="ECO:0000256" key="3">
    <source>
        <dbReference type="ARBA" id="ARBA00005189"/>
    </source>
</evidence>
<dbReference type="PROSITE" id="PS00379">
    <property type="entry name" value="CDP_ALCOHOL_P_TRANSF"/>
    <property type="match status" value="1"/>
</dbReference>
<feature type="transmembrane region" description="Helical" evidence="18">
    <location>
        <begin position="158"/>
        <end position="175"/>
    </location>
</feature>
<comment type="subcellular location">
    <subcellularLocation>
        <location evidence="1">Membrane</location>
        <topology evidence="1">Multi-pass membrane protein</topology>
    </subcellularLocation>
</comment>
<dbReference type="InterPro" id="IPR048254">
    <property type="entry name" value="CDP_ALCOHOL_P_TRANSF_CS"/>
</dbReference>
<dbReference type="GO" id="GO:0016020">
    <property type="term" value="C:membrane"/>
    <property type="evidence" value="ECO:0007669"/>
    <property type="project" value="UniProtKB-SubCell"/>
</dbReference>
<evidence type="ECO:0000256" key="17">
    <source>
        <dbReference type="RuleBase" id="RU003750"/>
    </source>
</evidence>
<evidence type="ECO:0000256" key="14">
    <source>
        <dbReference type="ARBA" id="ARBA00023264"/>
    </source>
</evidence>
<comment type="catalytic activity">
    <reaction evidence="15">
        <text>a CDP-1,2-diacyl-sn-glycerol + sn-glycerol 3-phosphate = a 1,2-diacyl-sn-glycero-3-phospho-(1'-sn-glycero-3'-phosphate) + CMP + H(+)</text>
        <dbReference type="Rhea" id="RHEA:12593"/>
        <dbReference type="ChEBI" id="CHEBI:15378"/>
        <dbReference type="ChEBI" id="CHEBI:57597"/>
        <dbReference type="ChEBI" id="CHEBI:58332"/>
        <dbReference type="ChEBI" id="CHEBI:60110"/>
        <dbReference type="ChEBI" id="CHEBI:60377"/>
        <dbReference type="EC" id="2.7.8.5"/>
    </reaction>
</comment>
<keyword evidence="9 18" id="KW-0812">Transmembrane</keyword>
<proteinExistence type="inferred from homology"/>
<evidence type="ECO:0000256" key="9">
    <source>
        <dbReference type="ARBA" id="ARBA00022692"/>
    </source>
</evidence>
<evidence type="ECO:0000256" key="15">
    <source>
        <dbReference type="ARBA" id="ARBA00048586"/>
    </source>
</evidence>
<dbReference type="Gene3D" id="1.20.120.1760">
    <property type="match status" value="1"/>
</dbReference>
<name>A0A8J7PVV6_9PROT</name>
<dbReference type="NCBIfam" id="TIGR00560">
    <property type="entry name" value="pgsA"/>
    <property type="match status" value="1"/>
</dbReference>
<evidence type="ECO:0000256" key="12">
    <source>
        <dbReference type="ARBA" id="ARBA00023136"/>
    </source>
</evidence>
<evidence type="ECO:0000256" key="8">
    <source>
        <dbReference type="ARBA" id="ARBA00022679"/>
    </source>
</evidence>
<keyword evidence="12 18" id="KW-0472">Membrane</keyword>
<evidence type="ECO:0000256" key="4">
    <source>
        <dbReference type="ARBA" id="ARBA00010441"/>
    </source>
</evidence>
<gene>
    <name evidence="19" type="primary">pgsA</name>
    <name evidence="19" type="ORF">J0H12_02915</name>
</gene>
<dbReference type="Proteomes" id="UP000664414">
    <property type="component" value="Unassembled WGS sequence"/>
</dbReference>
<dbReference type="PANTHER" id="PTHR14269">
    <property type="entry name" value="CDP-DIACYLGLYCEROL--GLYCEROL-3-PHOSPHATE 3-PHOSPHATIDYLTRANSFERASE-RELATED"/>
    <property type="match status" value="1"/>
</dbReference>
<organism evidence="19 20">
    <name type="scientific">Candidatus Paracaedimonas acanthamoebae</name>
    <dbReference type="NCBI Taxonomy" id="244581"/>
    <lineage>
        <taxon>Bacteria</taxon>
        <taxon>Pseudomonadati</taxon>
        <taxon>Pseudomonadota</taxon>
        <taxon>Alphaproteobacteria</taxon>
        <taxon>Holosporales</taxon>
        <taxon>Caedimonadaceae</taxon>
        <taxon>Candidatus Paracaedimonas</taxon>
    </lineage>
</organism>
<evidence type="ECO:0000256" key="2">
    <source>
        <dbReference type="ARBA" id="ARBA00005042"/>
    </source>
</evidence>
<feature type="transmembrane region" description="Helical" evidence="18">
    <location>
        <begin position="32"/>
        <end position="53"/>
    </location>
</feature>
<dbReference type="GO" id="GO:0008444">
    <property type="term" value="F:CDP-diacylglycerol-glycerol-3-phosphate 3-phosphatidyltransferase activity"/>
    <property type="evidence" value="ECO:0007669"/>
    <property type="project" value="UniProtKB-UniRule"/>
</dbReference>
<comment type="pathway">
    <text evidence="3">Lipid metabolism.</text>
</comment>
<dbReference type="InterPro" id="IPR000462">
    <property type="entry name" value="CDP-OH_P_trans"/>
</dbReference>
<keyword evidence="14" id="KW-1208">Phospholipid metabolism</keyword>
<reference evidence="19" key="1">
    <citation type="submission" date="2021-02" db="EMBL/GenBank/DDBJ databases">
        <title>Thiocyanate and organic carbon inputs drive convergent selection for specific autotrophic Afipia and Thiobacillus strains within complex microbiomes.</title>
        <authorList>
            <person name="Huddy R.J."/>
            <person name="Sachdeva R."/>
            <person name="Kadzinga F."/>
            <person name="Kantor R.S."/>
            <person name="Harrison S.T.L."/>
            <person name="Banfield J.F."/>
        </authorList>
    </citation>
    <scope>NUCLEOTIDE SEQUENCE</scope>
    <source>
        <strain evidence="19">SCN18_10_11_15_R4_P_38_20</strain>
    </source>
</reference>
<comment type="similarity">
    <text evidence="4 17">Belongs to the CDP-alcohol phosphatidyltransferase class-I family.</text>
</comment>
<evidence type="ECO:0000256" key="6">
    <source>
        <dbReference type="ARBA" id="ARBA00014944"/>
    </source>
</evidence>
<dbReference type="GO" id="GO:0046474">
    <property type="term" value="P:glycerophospholipid biosynthetic process"/>
    <property type="evidence" value="ECO:0007669"/>
    <property type="project" value="TreeGrafter"/>
</dbReference>
<dbReference type="InterPro" id="IPR043130">
    <property type="entry name" value="CDP-OH_PTrfase_TM_dom"/>
</dbReference>
<dbReference type="Pfam" id="PF01066">
    <property type="entry name" value="CDP-OH_P_transf"/>
    <property type="match status" value="1"/>
</dbReference>
<dbReference type="InterPro" id="IPR004570">
    <property type="entry name" value="Phosphatidylglycerol_P_synth"/>
</dbReference>